<name>A0AAE2SFU2_9BACT</name>
<gene>
    <name evidence="2" type="ORF">JIN83_16540</name>
</gene>
<comment type="caution">
    <text evidence="2">The sequence shown here is derived from an EMBL/GenBank/DDBJ whole genome shotgun (WGS) entry which is preliminary data.</text>
</comment>
<accession>A0AAE2SFU2</accession>
<keyword evidence="3" id="KW-1185">Reference proteome</keyword>
<reference evidence="2" key="1">
    <citation type="submission" date="2021-01" db="EMBL/GenBank/DDBJ databases">
        <title>Modified the classification status of verrucomicrobia.</title>
        <authorList>
            <person name="Feng X."/>
        </authorList>
    </citation>
    <scope>NUCLEOTIDE SEQUENCE</scope>
    <source>
        <strain evidence="2">5K15</strain>
    </source>
</reference>
<dbReference type="RefSeq" id="WP_309491202.1">
    <property type="nucleotide sequence ID" value="NZ_JAENIG010000020.1"/>
</dbReference>
<dbReference type="EMBL" id="JAENIG010000020">
    <property type="protein sequence ID" value="MBK1856582.1"/>
    <property type="molecule type" value="Genomic_DNA"/>
</dbReference>
<feature type="transmembrane region" description="Helical" evidence="1">
    <location>
        <begin position="67"/>
        <end position="95"/>
    </location>
</feature>
<evidence type="ECO:0000256" key="1">
    <source>
        <dbReference type="SAM" id="Phobius"/>
    </source>
</evidence>
<keyword evidence="1" id="KW-0472">Membrane</keyword>
<keyword evidence="1" id="KW-1133">Transmembrane helix</keyword>
<evidence type="ECO:0000313" key="3">
    <source>
        <dbReference type="Proteomes" id="UP000634206"/>
    </source>
</evidence>
<organism evidence="2 3">
    <name type="scientific">Oceaniferula flava</name>
    <dbReference type="NCBI Taxonomy" id="2800421"/>
    <lineage>
        <taxon>Bacteria</taxon>
        <taxon>Pseudomonadati</taxon>
        <taxon>Verrucomicrobiota</taxon>
        <taxon>Verrucomicrobiia</taxon>
        <taxon>Verrucomicrobiales</taxon>
        <taxon>Verrucomicrobiaceae</taxon>
        <taxon>Oceaniferula</taxon>
    </lineage>
</organism>
<keyword evidence="1" id="KW-0812">Transmembrane</keyword>
<dbReference type="AlphaFoldDB" id="A0AAE2SFU2"/>
<proteinExistence type="predicted"/>
<protein>
    <submittedName>
        <fullName evidence="2">Uncharacterized protein</fullName>
    </submittedName>
</protein>
<sequence>MNAELTSMREAWIQEAVTALARGRGHLGVINMLRSYGMNSHDAKKVSFDIFDAAKARLRKLLRWKRLMAWSMIALPFILLIFGYGNFIVTLWPLFAGITWLYKLPNPSRLPEEKLS</sequence>
<dbReference type="Proteomes" id="UP000634206">
    <property type="component" value="Unassembled WGS sequence"/>
</dbReference>
<evidence type="ECO:0000313" key="2">
    <source>
        <dbReference type="EMBL" id="MBK1856582.1"/>
    </source>
</evidence>